<keyword evidence="3" id="KW-1133">Transmembrane helix</keyword>
<comment type="caution">
    <text evidence="4">The sequence shown here is derived from an EMBL/GenBank/DDBJ whole genome shotgun (WGS) entry which is preliminary data.</text>
</comment>
<name>A0A1R3H329_9ROSI</name>
<reference evidence="5" key="1">
    <citation type="submission" date="2013-09" db="EMBL/GenBank/DDBJ databases">
        <title>Corchorus olitorius genome sequencing.</title>
        <authorList>
            <person name="Alam M."/>
            <person name="Haque M.S."/>
            <person name="Islam M.S."/>
            <person name="Emdad E.M."/>
            <person name="Islam M.M."/>
            <person name="Ahmed B."/>
            <person name="Halim A."/>
            <person name="Hossen Q.M.M."/>
            <person name="Hossain M.Z."/>
            <person name="Ahmed R."/>
            <person name="Khan M.M."/>
            <person name="Islam R."/>
            <person name="Rashid M.M."/>
            <person name="Khan S.A."/>
            <person name="Rahman M.S."/>
            <person name="Alam M."/>
            <person name="Yahiya A.S."/>
            <person name="Khan M.S."/>
            <person name="Azam M.S."/>
            <person name="Haque T."/>
            <person name="Lashkar M.Z.H."/>
            <person name="Akhand A.I."/>
            <person name="Morshed G."/>
            <person name="Roy S."/>
            <person name="Uddin K.S."/>
            <person name="Rabeya T."/>
            <person name="Hossain A.S."/>
            <person name="Chowdhury A."/>
            <person name="Snigdha A.R."/>
            <person name="Mortoza M.S."/>
            <person name="Matin S.A."/>
            <person name="Hoque S.M.E."/>
            <person name="Islam M.K."/>
            <person name="Roy D.K."/>
            <person name="Haider R."/>
            <person name="Moosa M.M."/>
            <person name="Elias S.M."/>
            <person name="Hasan A.M."/>
            <person name="Jahan S."/>
            <person name="Shafiuddin M."/>
            <person name="Mahmood N."/>
            <person name="Shommy N.S."/>
        </authorList>
    </citation>
    <scope>NUCLEOTIDE SEQUENCE [LARGE SCALE GENOMIC DNA]</scope>
    <source>
        <strain evidence="5">cv. O-4</strain>
    </source>
</reference>
<dbReference type="InterPro" id="IPR044839">
    <property type="entry name" value="NDR1-like"/>
</dbReference>
<dbReference type="EMBL" id="AWUE01020877">
    <property type="protein sequence ID" value="OMO64744.1"/>
    <property type="molecule type" value="Genomic_DNA"/>
</dbReference>
<evidence type="ECO:0000256" key="1">
    <source>
        <dbReference type="ARBA" id="ARBA00004370"/>
    </source>
</evidence>
<feature type="transmembrane region" description="Helical" evidence="3">
    <location>
        <begin position="67"/>
        <end position="92"/>
    </location>
</feature>
<protein>
    <recommendedName>
        <fullName evidence="6">Late embryogenesis abundant protein, LEA-14</fullName>
    </recommendedName>
</protein>
<dbReference type="GO" id="GO:0005886">
    <property type="term" value="C:plasma membrane"/>
    <property type="evidence" value="ECO:0007669"/>
    <property type="project" value="TreeGrafter"/>
</dbReference>
<comment type="subcellular location">
    <subcellularLocation>
        <location evidence="1">Membrane</location>
    </subcellularLocation>
</comment>
<evidence type="ECO:0000313" key="4">
    <source>
        <dbReference type="EMBL" id="OMO64744.1"/>
    </source>
</evidence>
<sequence length="267" mass="30082">MALPSPKDLELGSAAGHEKRVRFAPSVEYYCRNPFPYLSPVRVPVTGHPVRSGIVNIRRPNSKFQSCLLTTSLVFAIVAFACLLPIIIFYLLGPCPPAFHVQQVDLHYPIFYTGPTTSLQLNVTMKMKVHNPSWSFNIFYESDNSVVANYSGILQLCNGTIPPFHLSPMKEKLVEANLTSFGIDVAAEDMIRMNNHHEKKRVPLALSFDMRSMVRFKIGSHTIMSAVVKSYCDLDLENLDNFYHPPRIISQVCDSEAGFWFPVVRST</sequence>
<evidence type="ECO:0000256" key="3">
    <source>
        <dbReference type="SAM" id="Phobius"/>
    </source>
</evidence>
<dbReference type="GO" id="GO:0098542">
    <property type="term" value="P:defense response to other organism"/>
    <property type="evidence" value="ECO:0007669"/>
    <property type="project" value="InterPro"/>
</dbReference>
<dbReference type="STRING" id="93759.A0A1R3H329"/>
<dbReference type="AlphaFoldDB" id="A0A1R3H329"/>
<proteinExistence type="predicted"/>
<evidence type="ECO:0008006" key="6">
    <source>
        <dbReference type="Google" id="ProtNLM"/>
    </source>
</evidence>
<dbReference type="Proteomes" id="UP000187203">
    <property type="component" value="Unassembled WGS sequence"/>
</dbReference>
<organism evidence="4 5">
    <name type="scientific">Corchorus olitorius</name>
    <dbReference type="NCBI Taxonomy" id="93759"/>
    <lineage>
        <taxon>Eukaryota</taxon>
        <taxon>Viridiplantae</taxon>
        <taxon>Streptophyta</taxon>
        <taxon>Embryophyta</taxon>
        <taxon>Tracheophyta</taxon>
        <taxon>Spermatophyta</taxon>
        <taxon>Magnoliopsida</taxon>
        <taxon>eudicotyledons</taxon>
        <taxon>Gunneridae</taxon>
        <taxon>Pentapetalae</taxon>
        <taxon>rosids</taxon>
        <taxon>malvids</taxon>
        <taxon>Malvales</taxon>
        <taxon>Malvaceae</taxon>
        <taxon>Grewioideae</taxon>
        <taxon>Apeibeae</taxon>
        <taxon>Corchorus</taxon>
    </lineage>
</organism>
<evidence type="ECO:0000256" key="2">
    <source>
        <dbReference type="ARBA" id="ARBA00023136"/>
    </source>
</evidence>
<gene>
    <name evidence="4" type="ORF">COLO4_31846</name>
</gene>
<keyword evidence="5" id="KW-1185">Reference proteome</keyword>
<accession>A0A1R3H329</accession>
<keyword evidence="2 3" id="KW-0472">Membrane</keyword>
<keyword evidence="3" id="KW-0812">Transmembrane</keyword>
<dbReference type="PANTHER" id="PTHR31234:SF2">
    <property type="entry name" value="OS05G0199100 PROTEIN"/>
    <property type="match status" value="1"/>
</dbReference>
<dbReference type="PANTHER" id="PTHR31234">
    <property type="entry name" value="LATE EMBRYOGENESIS ABUNDANT (LEA) HYDROXYPROLINE-RICH GLYCOPROTEIN FAMILY"/>
    <property type="match status" value="1"/>
</dbReference>
<evidence type="ECO:0000313" key="5">
    <source>
        <dbReference type="Proteomes" id="UP000187203"/>
    </source>
</evidence>